<dbReference type="EMBL" id="LT629762">
    <property type="protein sequence ID" value="SDT59030.1"/>
    <property type="molecule type" value="Genomic_DNA"/>
</dbReference>
<protein>
    <recommendedName>
        <fullName evidence="4">Halovibrin HvnC</fullName>
    </recommendedName>
</protein>
<evidence type="ECO:0000256" key="1">
    <source>
        <dbReference type="SAM" id="SignalP"/>
    </source>
</evidence>
<dbReference type="PROSITE" id="PS51257">
    <property type="entry name" value="PROKAR_LIPOPROTEIN"/>
    <property type="match status" value="1"/>
</dbReference>
<proteinExistence type="predicted"/>
<dbReference type="Proteomes" id="UP000198481">
    <property type="component" value="Chromosome I"/>
</dbReference>
<organism evidence="2 3">
    <name type="scientific">Pseudomonas prosekii</name>
    <dbReference type="NCBI Taxonomy" id="1148509"/>
    <lineage>
        <taxon>Bacteria</taxon>
        <taxon>Pseudomonadati</taxon>
        <taxon>Pseudomonadota</taxon>
        <taxon>Gammaproteobacteria</taxon>
        <taxon>Pseudomonadales</taxon>
        <taxon>Pseudomonadaceae</taxon>
        <taxon>Pseudomonas</taxon>
    </lineage>
</organism>
<accession>A0A1H2BKZ8</accession>
<name>A0A1H2BKZ8_9PSED</name>
<evidence type="ECO:0000313" key="3">
    <source>
        <dbReference type="Proteomes" id="UP000198481"/>
    </source>
</evidence>
<evidence type="ECO:0000313" key="2">
    <source>
        <dbReference type="EMBL" id="SDT59030.1"/>
    </source>
</evidence>
<feature type="chain" id="PRO_5009270076" description="Halovibrin HvnC" evidence="1">
    <location>
        <begin position="26"/>
        <end position="311"/>
    </location>
</feature>
<evidence type="ECO:0008006" key="4">
    <source>
        <dbReference type="Google" id="ProtNLM"/>
    </source>
</evidence>
<dbReference type="AlphaFoldDB" id="A0A1H2BKZ8"/>
<reference evidence="2 3" key="1">
    <citation type="submission" date="2016-10" db="EMBL/GenBank/DDBJ databases">
        <authorList>
            <person name="de Groot N.N."/>
        </authorList>
    </citation>
    <scope>NUCLEOTIDE SEQUENCE [LARGE SCALE GENOMIC DNA]</scope>
    <source>
        <strain evidence="2 3">LMG 26867</strain>
    </source>
</reference>
<dbReference type="RefSeq" id="WP_092280761.1">
    <property type="nucleotide sequence ID" value="NZ_LT629762.1"/>
</dbReference>
<feature type="signal peptide" evidence="1">
    <location>
        <begin position="1"/>
        <end position="25"/>
    </location>
</feature>
<keyword evidence="1" id="KW-0732">Signal</keyword>
<gene>
    <name evidence="2" type="ORF">SAMN05216222_5287</name>
</gene>
<dbReference type="STRING" id="1148509.SAMN05216222_5287"/>
<sequence length="311" mass="34486">MNTLKLLIAVLGASFVLGCSQTGPAPQQEPMNGLAANTGNAVAARLQALYDDKRINCGTPSAPAFLCSGVTLRVTRQDNSYHVWDPSPTSVKTGGIHFSYLRADANFREMAWTNPKDNSNGYVLYPILKKPEDKLHIEYLCAFPIDGWAWYRASPGCGPSTDYPTQSRRCQSIGITTAEQWIKHWQTAGIAKPSLHQCSFDLRDAMNNLGADSFYQSIRAKQQLGQRGFSEQNDLILAAWGAGQQNKLPIMAFFYIAGSPSVGLADARWNQRDLYNWTSPRITVPIIRITLATTVTGRATFQYVDADQYHR</sequence>